<accession>A0ABN3C8T9</accession>
<evidence type="ECO:0000313" key="1">
    <source>
        <dbReference type="EMBL" id="GAA2205182.1"/>
    </source>
</evidence>
<keyword evidence="2" id="KW-1185">Reference proteome</keyword>
<proteinExistence type="predicted"/>
<dbReference type="RefSeq" id="WP_346164377.1">
    <property type="nucleotide sequence ID" value="NZ_BAAAOQ010000039.1"/>
</dbReference>
<dbReference type="Gene3D" id="3.30.470.20">
    <property type="entry name" value="ATP-grasp fold, B domain"/>
    <property type="match status" value="1"/>
</dbReference>
<protein>
    <submittedName>
        <fullName evidence="1">ATP-grasp domain-containing protein</fullName>
    </submittedName>
</protein>
<dbReference type="SUPFAM" id="SSF56059">
    <property type="entry name" value="Glutathione synthetase ATP-binding domain-like"/>
    <property type="match status" value="1"/>
</dbReference>
<evidence type="ECO:0000313" key="2">
    <source>
        <dbReference type="Proteomes" id="UP001501391"/>
    </source>
</evidence>
<organism evidence="1 2">
    <name type="scientific">Streptomyces bangladeshensis</name>
    <dbReference type="NCBI Taxonomy" id="295352"/>
    <lineage>
        <taxon>Bacteria</taxon>
        <taxon>Bacillati</taxon>
        <taxon>Actinomycetota</taxon>
        <taxon>Actinomycetes</taxon>
        <taxon>Kitasatosporales</taxon>
        <taxon>Streptomycetaceae</taxon>
        <taxon>Streptomyces</taxon>
    </lineage>
</organism>
<comment type="caution">
    <text evidence="1">The sequence shown here is derived from an EMBL/GenBank/DDBJ whole genome shotgun (WGS) entry which is preliminary data.</text>
</comment>
<name>A0ABN3C8T9_9ACTN</name>
<dbReference type="Proteomes" id="UP001501391">
    <property type="component" value="Unassembled WGS sequence"/>
</dbReference>
<gene>
    <name evidence="1" type="ORF">GCM10009787_75290</name>
</gene>
<dbReference type="EMBL" id="BAAAOQ010000039">
    <property type="protein sequence ID" value="GAA2205182.1"/>
    <property type="molecule type" value="Genomic_DNA"/>
</dbReference>
<sequence length="354" mass="37289">MAQPVVLLGAGRRDSCDEFPLARIAASRPVVLVDPDPPAWARPYLTGHLAADPAREAQTAEAVCGYAAEHPVGGVLTWSAEHLTTAARITGRLGLPGLPYETAAACADPVALRALLDRHRLPTAGAGAPGDPEDTAGPLVSAETVVLDDEVRIVALTRTTPGPPPARSPLRHGVHAHDGLLHNRFLRQCVERTARVLRLTHAVAHITLRLTARGPRVLTVAPHLPGDLIPLLVERATGVDLAAAAADLATGRHPDLTPTRQRAAAVQFAYPAVTGRLTELRLDPAAADDPSADRMVLTRHPGDPVTAAPHADPADRLAHWAVTADTPTACETALRRLAHHLTATILPTTDTYAA</sequence>
<dbReference type="Gene3D" id="3.40.50.20">
    <property type="match status" value="1"/>
</dbReference>
<reference evidence="1 2" key="1">
    <citation type="journal article" date="2019" name="Int. J. Syst. Evol. Microbiol.">
        <title>The Global Catalogue of Microorganisms (GCM) 10K type strain sequencing project: providing services to taxonomists for standard genome sequencing and annotation.</title>
        <authorList>
            <consortium name="The Broad Institute Genomics Platform"/>
            <consortium name="The Broad Institute Genome Sequencing Center for Infectious Disease"/>
            <person name="Wu L."/>
            <person name="Ma J."/>
        </authorList>
    </citation>
    <scope>NUCLEOTIDE SEQUENCE [LARGE SCALE GENOMIC DNA]</scope>
    <source>
        <strain evidence="1 2">JCM 14924</strain>
    </source>
</reference>